<keyword evidence="2" id="KW-1185">Reference proteome</keyword>
<dbReference type="Proteomes" id="UP000023430">
    <property type="component" value="Unassembled WGS sequence"/>
</dbReference>
<sequence>MQRPIVTVPYSMMCALERDWWIDWRGQAEAERVGGGTQVVFNQFPRWMGEMAFSFTAEKSAYWRAIAWAAQGRLGIYRLFMADPLVFIRAKVLPADWIRLGKPFSNDQRFSTGYGFDPGPQVSAAAAAAPGAEEILVTVTDPGLVPKQGQIISADDWPMGVLWVAAEGGDVYRLGVTLQRATIAVGDPISLVATGLFEALDDLGSRLAYGKSRTSAPTMTFREVLNR</sequence>
<accession>X7F3A9</accession>
<dbReference type="AlphaFoldDB" id="X7F3A9"/>
<dbReference type="RefSeq" id="WP_043775533.1">
    <property type="nucleotide sequence ID" value="NZ_JAME01000089.1"/>
</dbReference>
<dbReference type="eggNOG" id="ENOG5032T1Q">
    <property type="taxonomic scope" value="Bacteria"/>
</dbReference>
<organism evidence="1 2">
    <name type="scientific">Roseivivax isoporae LMG 25204</name>
    <dbReference type="NCBI Taxonomy" id="1449351"/>
    <lineage>
        <taxon>Bacteria</taxon>
        <taxon>Pseudomonadati</taxon>
        <taxon>Pseudomonadota</taxon>
        <taxon>Alphaproteobacteria</taxon>
        <taxon>Rhodobacterales</taxon>
        <taxon>Roseobacteraceae</taxon>
        <taxon>Roseivivax</taxon>
    </lineage>
</organism>
<protein>
    <submittedName>
        <fullName evidence="1">Uncharacterized protein</fullName>
    </submittedName>
</protein>
<comment type="caution">
    <text evidence="1">The sequence shown here is derived from an EMBL/GenBank/DDBJ whole genome shotgun (WGS) entry which is preliminary data.</text>
</comment>
<proteinExistence type="predicted"/>
<dbReference type="EMBL" id="JAME01000089">
    <property type="protein sequence ID" value="ETX26514.1"/>
    <property type="molecule type" value="Genomic_DNA"/>
</dbReference>
<evidence type="ECO:0000313" key="2">
    <source>
        <dbReference type="Proteomes" id="UP000023430"/>
    </source>
</evidence>
<reference evidence="1 2" key="1">
    <citation type="submission" date="2014-01" db="EMBL/GenBank/DDBJ databases">
        <title>Roseivivax isoporae LMG 25204 Genome Sequencing.</title>
        <authorList>
            <person name="Lai Q."/>
            <person name="Li G."/>
            <person name="Shao Z."/>
        </authorList>
    </citation>
    <scope>NUCLEOTIDE SEQUENCE [LARGE SCALE GENOMIC DNA]</scope>
    <source>
        <strain evidence="1 2">LMG 25204</strain>
    </source>
</reference>
<gene>
    <name evidence="1" type="ORF">RISW2_23060</name>
</gene>
<evidence type="ECO:0000313" key="1">
    <source>
        <dbReference type="EMBL" id="ETX26514.1"/>
    </source>
</evidence>
<dbReference type="OrthoDB" id="7858099at2"/>
<name>X7F3A9_9RHOB</name>